<dbReference type="SMART" id="SM00338">
    <property type="entry name" value="BRLZ"/>
    <property type="match status" value="1"/>
</dbReference>
<feature type="region of interest" description="Disordered" evidence="2">
    <location>
        <begin position="80"/>
        <end position="156"/>
    </location>
</feature>
<dbReference type="Gene3D" id="1.20.5.170">
    <property type="match status" value="1"/>
</dbReference>
<keyword evidence="3" id="KW-0472">Membrane</keyword>
<keyword evidence="3" id="KW-0812">Transmembrane</keyword>
<gene>
    <name evidence="5" type="ORF">M0812_22033</name>
</gene>
<evidence type="ECO:0000259" key="4">
    <source>
        <dbReference type="PROSITE" id="PS50217"/>
    </source>
</evidence>
<feature type="compositionally biased region" description="Polar residues" evidence="2">
    <location>
        <begin position="123"/>
        <end position="140"/>
    </location>
</feature>
<feature type="compositionally biased region" description="Low complexity" evidence="2">
    <location>
        <begin position="86"/>
        <end position="95"/>
    </location>
</feature>
<dbReference type="EMBL" id="JANTQA010000047">
    <property type="protein sequence ID" value="KAJ3433083.1"/>
    <property type="molecule type" value="Genomic_DNA"/>
</dbReference>
<keyword evidence="3" id="KW-1133">Transmembrane helix</keyword>
<feature type="domain" description="BZIP" evidence="4">
    <location>
        <begin position="201"/>
        <end position="264"/>
    </location>
</feature>
<organism evidence="5 6">
    <name type="scientific">Anaeramoeba flamelloides</name>
    <dbReference type="NCBI Taxonomy" id="1746091"/>
    <lineage>
        <taxon>Eukaryota</taxon>
        <taxon>Metamonada</taxon>
        <taxon>Anaeramoebidae</taxon>
        <taxon>Anaeramoeba</taxon>
    </lineage>
</organism>
<name>A0AAV7YZA4_9EUKA</name>
<comment type="caution">
    <text evidence="5">The sequence shown here is derived from an EMBL/GenBank/DDBJ whole genome shotgun (WGS) entry which is preliminary data.</text>
</comment>
<feature type="transmembrane region" description="Helical" evidence="3">
    <location>
        <begin position="395"/>
        <end position="412"/>
    </location>
</feature>
<reference evidence="5" key="1">
    <citation type="submission" date="2022-08" db="EMBL/GenBank/DDBJ databases">
        <title>Novel sulphate-reducing endosymbionts in the free-living metamonad Anaeramoeba.</title>
        <authorList>
            <person name="Jerlstrom-Hultqvist J."/>
            <person name="Cepicka I."/>
            <person name="Gallot-Lavallee L."/>
            <person name="Salas-Leiva D."/>
            <person name="Curtis B.A."/>
            <person name="Zahonova K."/>
            <person name="Pipaliya S."/>
            <person name="Dacks J."/>
            <person name="Roger A.J."/>
        </authorList>
    </citation>
    <scope>NUCLEOTIDE SEQUENCE</scope>
    <source>
        <strain evidence="5">Busselton2</strain>
    </source>
</reference>
<dbReference type="GO" id="GO:0003700">
    <property type="term" value="F:DNA-binding transcription factor activity"/>
    <property type="evidence" value="ECO:0007669"/>
    <property type="project" value="InterPro"/>
</dbReference>
<evidence type="ECO:0000313" key="6">
    <source>
        <dbReference type="Proteomes" id="UP001146793"/>
    </source>
</evidence>
<dbReference type="PROSITE" id="PS00036">
    <property type="entry name" value="BZIP_BASIC"/>
    <property type="match status" value="1"/>
</dbReference>
<protein>
    <submittedName>
        <fullName evidence="5">Transcriptional activator hac1</fullName>
    </submittedName>
</protein>
<evidence type="ECO:0000256" key="3">
    <source>
        <dbReference type="SAM" id="Phobius"/>
    </source>
</evidence>
<evidence type="ECO:0000256" key="2">
    <source>
        <dbReference type="SAM" id="MobiDB-lite"/>
    </source>
</evidence>
<feature type="compositionally biased region" description="Basic residues" evidence="2">
    <location>
        <begin position="108"/>
        <end position="122"/>
    </location>
</feature>
<proteinExistence type="predicted"/>
<feature type="coiled-coil region" evidence="1">
    <location>
        <begin position="191"/>
        <end position="321"/>
    </location>
</feature>
<dbReference type="Proteomes" id="UP001146793">
    <property type="component" value="Unassembled WGS sequence"/>
</dbReference>
<evidence type="ECO:0000313" key="5">
    <source>
        <dbReference type="EMBL" id="KAJ3433083.1"/>
    </source>
</evidence>
<evidence type="ECO:0000256" key="1">
    <source>
        <dbReference type="SAM" id="Coils"/>
    </source>
</evidence>
<accession>A0AAV7YZA4</accession>
<keyword evidence="1" id="KW-0175">Coiled coil</keyword>
<dbReference type="InterPro" id="IPR004827">
    <property type="entry name" value="bZIP"/>
</dbReference>
<dbReference type="InterPro" id="IPR046347">
    <property type="entry name" value="bZIP_sf"/>
</dbReference>
<dbReference type="PROSITE" id="PS50217">
    <property type="entry name" value="BZIP"/>
    <property type="match status" value="1"/>
</dbReference>
<sequence>MKSSFFLFSEQNTFKNLEIELDPNFRIINSDKNTFSNTNKQSCVSALPIIEQQFSVTCQRSSPISTLSQKIEDSPINQLPITLQQNPNSNSNPNSKARKKINNINTTKPRRSTRSSARRSQIHTRSTTRNQKNNNIQENLSGIEPTKKIKKLQSGKIVQSEQDKQLLMSRNKTTLTKEAIRHRQELLKIESVSQVRKMDQEEKRLRRLEKNRVSARKARERKKAHWSNLETNNKHLKKQNSKLKKHISEKEKKIKDVNQRFELLEKEMSKQQQQIKQLLQLLQQQSLHKKQEQQLLQQQQEEEQQKQLQQIDQQQQRQQQDQELFKQEEESFQFDSWLKDMISIPDQKLNSYFSPNPNEYGLLFDGDDTYFFDDLDQSSEQTTTTTTRKRGLETFGLSLFVIFIVFGLFLNFSDRDLNKNANVNNISNNLESKRLCSFGNYKISSTKDSKSIKEGEKIGTLIKKEILDIKKKMENHDSDQHQIKINSNPNFGEIYHQNQKLNEDFYHEHSHNTPDTLETKLIPTKEEDNGDDDVLYSFNFDGE</sequence>
<dbReference type="SUPFAM" id="SSF57959">
    <property type="entry name" value="Leucine zipper domain"/>
    <property type="match status" value="1"/>
</dbReference>
<dbReference type="Pfam" id="PF00170">
    <property type="entry name" value="bZIP_1"/>
    <property type="match status" value="1"/>
</dbReference>
<dbReference type="AlphaFoldDB" id="A0AAV7YZA4"/>